<dbReference type="GO" id="GO:0090615">
    <property type="term" value="P:mitochondrial mRNA processing"/>
    <property type="evidence" value="ECO:0007669"/>
    <property type="project" value="Ensembl"/>
</dbReference>
<evidence type="ECO:0000256" key="4">
    <source>
        <dbReference type="ARBA" id="ARBA00040471"/>
    </source>
</evidence>
<reference evidence="10" key="2">
    <citation type="submission" date="2025-08" db="UniProtKB">
        <authorList>
            <consortium name="Ensembl"/>
        </authorList>
    </citation>
    <scope>IDENTIFICATION</scope>
</reference>
<dbReference type="PANTHER" id="PTHR21228">
    <property type="entry name" value="FAST LEU-RICH DOMAIN-CONTAINING"/>
    <property type="match status" value="1"/>
</dbReference>
<organism evidence="10 11">
    <name type="scientific">Ailuropoda melanoleuca</name>
    <name type="common">Giant panda</name>
    <dbReference type="NCBI Taxonomy" id="9646"/>
    <lineage>
        <taxon>Eukaryota</taxon>
        <taxon>Metazoa</taxon>
        <taxon>Chordata</taxon>
        <taxon>Craniata</taxon>
        <taxon>Vertebrata</taxon>
        <taxon>Euteleostomi</taxon>
        <taxon>Mammalia</taxon>
        <taxon>Eutheria</taxon>
        <taxon>Laurasiatheria</taxon>
        <taxon>Carnivora</taxon>
        <taxon>Caniformia</taxon>
        <taxon>Ursidae</taxon>
        <taxon>Ailuropoda</taxon>
    </lineage>
</organism>
<protein>
    <recommendedName>
        <fullName evidence="4">FAST kinase domain-containing protein 4</fullName>
    </recommendedName>
    <alternativeName>
        <fullName evidence="6">Protein TBRG4</fullName>
    </alternativeName>
    <alternativeName>
        <fullName evidence="5">Transforming growth factor beta regulator 4</fullName>
    </alternativeName>
</protein>
<dbReference type="Ensembl" id="ENSAMET00000034692.1">
    <property type="protein sequence ID" value="ENSAMEP00000034375.1"/>
    <property type="gene ID" value="ENSAMEG00000017859.2"/>
</dbReference>
<keyword evidence="11" id="KW-1185">Reference proteome</keyword>
<comment type="function">
    <text evidence="7">Plays a role in processing of mitochondrial RNA precursors and in stabilization of a subset of mature mitochondrial RNA species, such as MT-CO1, MT-CO2, MT-CYB, MT-CO3, MT-ND3, MT-ND5 and MT-ATP8/6. May play a role in cell cycle progression.</text>
</comment>
<dbReference type="InterPro" id="IPR013579">
    <property type="entry name" value="FAST_2"/>
</dbReference>
<evidence type="ECO:0000256" key="6">
    <source>
        <dbReference type="ARBA" id="ARBA00043220"/>
    </source>
</evidence>
<dbReference type="GO" id="GO:0003723">
    <property type="term" value="F:RNA binding"/>
    <property type="evidence" value="ECO:0007669"/>
    <property type="project" value="TreeGrafter"/>
</dbReference>
<evidence type="ECO:0000256" key="2">
    <source>
        <dbReference type="ARBA" id="ARBA00022946"/>
    </source>
</evidence>
<reference evidence="10 11" key="1">
    <citation type="journal article" date="2010" name="Nature">
        <title>The sequence and de novo assembly of the giant panda genome.</title>
        <authorList>
            <person name="Li R."/>
            <person name="Fan W."/>
            <person name="Tian G."/>
            <person name="Zhu H."/>
            <person name="He L."/>
            <person name="Cai J."/>
            <person name="Huang Q."/>
            <person name="Cai Q."/>
            <person name="Li B."/>
            <person name="Bai Y."/>
            <person name="Zhang Z."/>
            <person name="Zhang Y."/>
            <person name="Wang W."/>
            <person name="Li J."/>
            <person name="Wei F."/>
            <person name="Li H."/>
            <person name="Jian M."/>
            <person name="Li J."/>
            <person name="Zhang Z."/>
            <person name="Nielsen R."/>
            <person name="Li D."/>
            <person name="Gu W."/>
            <person name="Yang Z."/>
            <person name="Xuan Z."/>
            <person name="Ryder O.A."/>
            <person name="Leung F.C."/>
            <person name="Zhou Y."/>
            <person name="Cao J."/>
            <person name="Sun X."/>
            <person name="Fu Y."/>
            <person name="Fang X."/>
            <person name="Guo X."/>
            <person name="Wang B."/>
            <person name="Hou R."/>
            <person name="Shen F."/>
            <person name="Mu B."/>
            <person name="Ni P."/>
            <person name="Lin R."/>
            <person name="Qian W."/>
            <person name="Wang G."/>
            <person name="Yu C."/>
            <person name="Nie W."/>
            <person name="Wang J."/>
            <person name="Wu Z."/>
            <person name="Liang H."/>
            <person name="Min J."/>
            <person name="Wu Q."/>
            <person name="Cheng S."/>
            <person name="Ruan J."/>
            <person name="Wang M."/>
            <person name="Shi Z."/>
            <person name="Wen M."/>
            <person name="Liu B."/>
            <person name="Ren X."/>
            <person name="Zheng H."/>
            <person name="Dong D."/>
            <person name="Cook K."/>
            <person name="Shan G."/>
            <person name="Zhang H."/>
            <person name="Kosiol C."/>
            <person name="Xie X."/>
            <person name="Lu Z."/>
            <person name="Zheng H."/>
            <person name="Li Y."/>
            <person name="Steiner C.C."/>
            <person name="Lam T.T."/>
            <person name="Lin S."/>
            <person name="Zhang Q."/>
            <person name="Li G."/>
            <person name="Tian J."/>
            <person name="Gong T."/>
            <person name="Liu H."/>
            <person name="Zhang D."/>
            <person name="Fang L."/>
            <person name="Ye C."/>
            <person name="Zhang J."/>
            <person name="Hu W."/>
            <person name="Xu A."/>
            <person name="Ren Y."/>
            <person name="Zhang G."/>
            <person name="Bruford M.W."/>
            <person name="Li Q."/>
            <person name="Ma L."/>
            <person name="Guo Y."/>
            <person name="An N."/>
            <person name="Hu Y."/>
            <person name="Zheng Y."/>
            <person name="Shi Y."/>
            <person name="Li Z."/>
            <person name="Liu Q."/>
            <person name="Chen Y."/>
            <person name="Zhao J."/>
            <person name="Qu N."/>
            <person name="Zhao S."/>
            <person name="Tian F."/>
            <person name="Wang X."/>
            <person name="Wang H."/>
            <person name="Xu L."/>
            <person name="Liu X."/>
            <person name="Vinar T."/>
            <person name="Wang Y."/>
            <person name="Lam T.W."/>
            <person name="Yiu S.M."/>
            <person name="Liu S."/>
            <person name="Zhang H."/>
            <person name="Li D."/>
            <person name="Huang Y."/>
            <person name="Wang X."/>
            <person name="Yang G."/>
            <person name="Jiang Z."/>
            <person name="Wang J."/>
            <person name="Qin N."/>
            <person name="Li L."/>
            <person name="Li J."/>
            <person name="Bolund L."/>
            <person name="Kristiansen K."/>
            <person name="Wong G.K."/>
            <person name="Olson M."/>
            <person name="Zhang X."/>
            <person name="Li S."/>
            <person name="Yang H."/>
            <person name="Wang J."/>
            <person name="Wang J."/>
        </authorList>
    </citation>
    <scope>NUCLEOTIDE SEQUENCE [LARGE SCALE GENOMIC DNA]</scope>
</reference>
<reference evidence="10" key="3">
    <citation type="submission" date="2025-09" db="UniProtKB">
        <authorList>
            <consortium name="Ensembl"/>
        </authorList>
    </citation>
    <scope>IDENTIFICATION</scope>
</reference>
<dbReference type="InterPro" id="IPR010622">
    <property type="entry name" value="FAST_Leu-rich"/>
</dbReference>
<dbReference type="PANTHER" id="PTHR21228:SF59">
    <property type="entry name" value="FAST KINASE DOMAIN-CONTAINING PROTEIN 4"/>
    <property type="match status" value="1"/>
</dbReference>
<feature type="domain" description="FAST kinase-like protein subdomain 2" evidence="9">
    <location>
        <begin position="453"/>
        <end position="537"/>
    </location>
</feature>
<dbReference type="GO" id="GO:0005759">
    <property type="term" value="C:mitochondrial matrix"/>
    <property type="evidence" value="ECO:0007669"/>
    <property type="project" value="UniProtKB-SubCell"/>
</dbReference>
<dbReference type="AlphaFoldDB" id="A0A7N5K3G1"/>
<proteinExistence type="inferred from homology"/>
<dbReference type="CDD" id="cd23739">
    <property type="entry name" value="TBRG4-like_N"/>
    <property type="match status" value="1"/>
</dbReference>
<accession>A0A7N5K3G1</accession>
<evidence type="ECO:0000313" key="10">
    <source>
        <dbReference type="Ensembl" id="ENSAMEP00000034375.1"/>
    </source>
</evidence>
<dbReference type="GO" id="GO:0044528">
    <property type="term" value="P:regulation of mitochondrial mRNA stability"/>
    <property type="evidence" value="ECO:0007669"/>
    <property type="project" value="Ensembl"/>
</dbReference>
<dbReference type="GO" id="GO:0035770">
    <property type="term" value="C:ribonucleoprotein granule"/>
    <property type="evidence" value="ECO:0007669"/>
    <property type="project" value="TreeGrafter"/>
</dbReference>
<name>A0A7N5K3G1_AILME</name>
<comment type="subcellular location">
    <subcellularLocation>
        <location evidence="1">Mitochondrion matrix</location>
    </subcellularLocation>
</comment>
<evidence type="ECO:0000256" key="1">
    <source>
        <dbReference type="ARBA" id="ARBA00004305"/>
    </source>
</evidence>
<dbReference type="Proteomes" id="UP000008912">
    <property type="component" value="Unassembled WGS sequence"/>
</dbReference>
<dbReference type="InParanoid" id="A0A7N5K3G1"/>
<dbReference type="Pfam" id="PF06743">
    <property type="entry name" value="FAST_1"/>
    <property type="match status" value="1"/>
</dbReference>
<comment type="similarity">
    <text evidence="3">Belongs to the FAST kinase family.</text>
</comment>
<evidence type="ECO:0000313" key="11">
    <source>
        <dbReference type="Proteomes" id="UP000008912"/>
    </source>
</evidence>
<dbReference type="Pfam" id="PF08368">
    <property type="entry name" value="FAST_2"/>
    <property type="match status" value="1"/>
</dbReference>
<evidence type="ECO:0000256" key="5">
    <source>
        <dbReference type="ARBA" id="ARBA00042265"/>
    </source>
</evidence>
<dbReference type="InterPro" id="IPR050870">
    <property type="entry name" value="FAST_kinase"/>
</dbReference>
<sequence length="670" mass="74563">MAARLVKRCTCLLREATLVSPAVAPVGRLRLARVTPRTLTSSATSPSSHSPGSLSGLLEKEQVFTARQEQQEVDQLIEKATQPEELLQLLGGGHCLHKNHAALMLIQLSRLVSDKPQDRASLVQDARFQRLLQLIDSQIASVWHGPLVRLLRSLYALALPTACKELQSVEQEVRWRMRRLRYRHLAFLAETSTTYMQERGSQELLAELLTHLERRWAEIEDGRTVVALMAKTGHLSEPLMNRLEDKCLELVEQFGPDELRKVLVTLAAQNRRSVPLLRAISYHLVQKPFPLMKSVLLDLAYAFGKLGFQQTQVFQRLAADLLPLTPRLTSSEVAHCAKSFALLKWLNGPLFEAFVQHILDRAQTVTVPHLCNVLLALAHLNFRPEREDQFFSLVHEKLGSELAGLPPALQVDVVWALCVLQQVQEAELQAVLRPELHTQFLESTSPKDQSTFQKLLHINATTQLEHPGYTGPRLPASALVPRLSVLQTKVTPLQKELQDVLKGLLGSSGGGSFMVPTQYGWVLDAEVLLDPDSQFLPLRDFVAPHLAPPSGSQPLPPGAKRVAFLRWEYPNYNSRSRELLGRFALARRHMQAAGFLVVDVSTIRPQLRRPATPGFPPSCGRKGSLEGGIFPKAPVSGIRSRPCIPGLRAGPGEWTGPYGPEDTEVAFQIT</sequence>
<evidence type="ECO:0000256" key="7">
    <source>
        <dbReference type="ARBA" id="ARBA00045209"/>
    </source>
</evidence>
<evidence type="ECO:0000256" key="3">
    <source>
        <dbReference type="ARBA" id="ARBA00038281"/>
    </source>
</evidence>
<feature type="domain" description="FAST kinase leucine-rich" evidence="8">
    <location>
        <begin position="370"/>
        <end position="440"/>
    </location>
</feature>
<keyword evidence="2" id="KW-0809">Transit peptide</keyword>
<evidence type="ECO:0000259" key="8">
    <source>
        <dbReference type="Pfam" id="PF06743"/>
    </source>
</evidence>
<evidence type="ECO:0000259" key="9">
    <source>
        <dbReference type="Pfam" id="PF08368"/>
    </source>
</evidence>
<dbReference type="GeneTree" id="ENSGT01030000234607"/>
<gene>
    <name evidence="10" type="primary">TBRG4</name>
</gene>